<evidence type="ECO:0000313" key="3">
    <source>
        <dbReference type="EMBL" id="MDX2333826.1"/>
    </source>
</evidence>
<evidence type="ECO:0000256" key="1">
    <source>
        <dbReference type="SAM" id="Phobius"/>
    </source>
</evidence>
<reference evidence="3" key="3">
    <citation type="submission" date="2022-06" db="EMBL/GenBank/DDBJ databases">
        <authorList>
            <person name="Hesketh-Best P.J."/>
            <person name="Koch M.J."/>
        </authorList>
    </citation>
    <scope>NUCLEOTIDE SEQUENCE</scope>
    <source>
        <strain evidence="3">PC206-O</strain>
    </source>
</reference>
<protein>
    <submittedName>
        <fullName evidence="2">Uncharacterized protein</fullName>
    </submittedName>
</protein>
<evidence type="ECO:0000313" key="2">
    <source>
        <dbReference type="EMBL" id="ASE38096.1"/>
    </source>
</evidence>
<dbReference type="Proteomes" id="UP000197050">
    <property type="component" value="Chromosome"/>
</dbReference>
<keyword evidence="5" id="KW-1185">Reference proteome</keyword>
<gene>
    <name evidence="2" type="ORF">CEP68_00425</name>
    <name evidence="3" type="ORF">NJD11_02590</name>
</gene>
<organism evidence="2 4">
    <name type="scientific">Brevundimonas vesicularis</name>
    <name type="common">Pseudomonas vesicularis</name>
    <dbReference type="NCBI Taxonomy" id="41276"/>
    <lineage>
        <taxon>Bacteria</taxon>
        <taxon>Pseudomonadati</taxon>
        <taxon>Pseudomonadota</taxon>
        <taxon>Alphaproteobacteria</taxon>
        <taxon>Caulobacterales</taxon>
        <taxon>Caulobacteraceae</taxon>
        <taxon>Brevundimonas</taxon>
    </lineage>
</organism>
<reference evidence="4" key="1">
    <citation type="submission" date="2017-06" db="EMBL/GenBank/DDBJ databases">
        <title>FDA dAtabase for Regulatory Grade micrObial Sequences (FDA-ARGOS): Supporting development and validation of Infectious Disease Dx tests.</title>
        <authorList>
            <person name="Minogue T."/>
            <person name="Wolcott M."/>
            <person name="Wasieloski L."/>
            <person name="Aguilar W."/>
            <person name="Moore D."/>
            <person name="Tallon L."/>
            <person name="Sadzewicz L."/>
            <person name="Sengamalay N."/>
            <person name="Ott S."/>
            <person name="Godinez A."/>
            <person name="Nagaraj S."/>
            <person name="Nadendla S."/>
            <person name="Geyer C."/>
            <person name="Sichtig H."/>
        </authorList>
    </citation>
    <scope>NUCLEOTIDE SEQUENCE [LARGE SCALE GENOMIC DNA]</scope>
    <source>
        <strain evidence="4">FDAARGOS_289</strain>
    </source>
</reference>
<proteinExistence type="predicted"/>
<reference evidence="3 5" key="4">
    <citation type="journal article" date="2023" name="FEMS Microbes">
        <title>Whole genomes of deep-sea sponge-associated bacteria exhibit high novel natural product potential.</title>
        <authorList>
            <person name="Hesketh-Best P.J."/>
            <person name="January G.G."/>
            <person name="Koch M.J."/>
            <person name="Warburton P.J."/>
            <person name="Howell K.L."/>
            <person name="Upton M."/>
        </authorList>
    </citation>
    <scope>NUCLEOTIDE SEQUENCE [LARGE SCALE GENOMIC DNA]</scope>
    <source>
        <strain evidence="3 5">PC206-O</strain>
    </source>
</reference>
<keyword evidence="1" id="KW-0812">Transmembrane</keyword>
<dbReference type="Proteomes" id="UP001272940">
    <property type="component" value="Unassembled WGS sequence"/>
</dbReference>
<keyword evidence="1" id="KW-1133">Transmembrane helix</keyword>
<evidence type="ECO:0000313" key="4">
    <source>
        <dbReference type="Proteomes" id="UP000197050"/>
    </source>
</evidence>
<feature type="transmembrane region" description="Helical" evidence="1">
    <location>
        <begin position="12"/>
        <end position="36"/>
    </location>
</feature>
<dbReference type="KEGG" id="bvc:CEP68_00425"/>
<name>A0A1Z3U4A2_BREVE</name>
<accession>A0A1Z3U4A2</accession>
<keyword evidence="1" id="KW-0472">Membrane</keyword>
<dbReference type="EMBL" id="JAMYEC010000001">
    <property type="protein sequence ID" value="MDX2333826.1"/>
    <property type="molecule type" value="Genomic_DNA"/>
</dbReference>
<dbReference type="EMBL" id="CP022048">
    <property type="protein sequence ID" value="ASE38096.1"/>
    <property type="molecule type" value="Genomic_DNA"/>
</dbReference>
<dbReference type="GeneID" id="34015120"/>
<dbReference type="AlphaFoldDB" id="A0A1Z3U4A2"/>
<feature type="transmembrane region" description="Helical" evidence="1">
    <location>
        <begin position="42"/>
        <end position="61"/>
    </location>
</feature>
<sequence>MAKQAKPVDFKTFYLLGLADVVMGLGLIVLTLMGVIPVDLDVMIPVGALIAVMGVGIALWGRSMMKRADTRGDRN</sequence>
<reference evidence="2" key="2">
    <citation type="submission" date="2017-12" db="EMBL/GenBank/DDBJ databases">
        <title>FDA dAtabase for Regulatory Grade micrObial Sequences (FDA-ARGOS): Supporting development and validation of Infectious Disease Dx tests.</title>
        <authorList>
            <person name="Campos J."/>
            <person name="Goldberg B."/>
            <person name="Tallon L."/>
            <person name="Sadzewicz L."/>
            <person name="Sengamalay N."/>
            <person name="Ott S."/>
            <person name="Godinez A."/>
            <person name="Nagaraj S."/>
            <person name="Vavikolanu K."/>
            <person name="Vyas G."/>
            <person name="Nadendla S."/>
            <person name="Aluvathingal J."/>
            <person name="Geyer C."/>
            <person name="Nandy P."/>
            <person name="Hobson J."/>
            <person name="Sichtig H."/>
        </authorList>
    </citation>
    <scope>NUCLEOTIDE SEQUENCE</scope>
    <source>
        <strain evidence="2">FDAARGOS_289</strain>
    </source>
</reference>
<dbReference type="RefSeq" id="WP_066627592.1">
    <property type="nucleotide sequence ID" value="NZ_CP022048.2"/>
</dbReference>
<evidence type="ECO:0000313" key="5">
    <source>
        <dbReference type="Proteomes" id="UP001272940"/>
    </source>
</evidence>